<dbReference type="Gene3D" id="3.10.20.30">
    <property type="match status" value="1"/>
</dbReference>
<dbReference type="RefSeq" id="XP_008878069.1">
    <property type="nucleotide sequence ID" value="XM_008879847.1"/>
</dbReference>
<dbReference type="PROSITE" id="PS51880">
    <property type="entry name" value="TGS"/>
    <property type="match status" value="1"/>
</dbReference>
<dbReference type="RefSeq" id="XP_008878072.1">
    <property type="nucleotide sequence ID" value="XM_008879850.1"/>
</dbReference>
<evidence type="ECO:0000313" key="6">
    <source>
        <dbReference type="EMBL" id="ETV93235.1"/>
    </source>
</evidence>
<dbReference type="VEuPathDB" id="FungiDB:H310_12678"/>
<dbReference type="InterPro" id="IPR004095">
    <property type="entry name" value="TGS"/>
</dbReference>
<dbReference type="SUPFAM" id="SSF52540">
    <property type="entry name" value="P-loop containing nucleoside triphosphate hydrolases"/>
    <property type="match status" value="1"/>
</dbReference>
<dbReference type="STRING" id="157072.A0A024TGU9"/>
<keyword evidence="2" id="KW-0067">ATP-binding</keyword>
<dbReference type="PANTHER" id="PTHR23305:SF7">
    <property type="entry name" value="OBG-TYPE G DOMAIN-CONTAINING PROTEIN"/>
    <property type="match status" value="1"/>
</dbReference>
<dbReference type="PRINTS" id="PR00326">
    <property type="entry name" value="GTP1OBG"/>
</dbReference>
<feature type="domain" description="OBG-type G" evidence="3">
    <location>
        <begin position="23"/>
        <end position="298"/>
    </location>
</feature>
<dbReference type="EMBL" id="KI913993">
    <property type="protein sequence ID" value="ETV93235.1"/>
    <property type="molecule type" value="Genomic_DNA"/>
</dbReference>
<dbReference type="InterPro" id="IPR023192">
    <property type="entry name" value="TGS-like_dom_sf"/>
</dbReference>
<dbReference type="GO" id="GO:0005524">
    <property type="term" value="F:ATP binding"/>
    <property type="evidence" value="ECO:0007669"/>
    <property type="project" value="UniProtKB-KW"/>
</dbReference>
<dbReference type="PROSITE" id="PS51710">
    <property type="entry name" value="G_OBG"/>
    <property type="match status" value="1"/>
</dbReference>
<gene>
    <name evidence="5" type="ORF">H310_12678</name>
</gene>
<accession>A0A024TGU9</accession>
<dbReference type="GeneID" id="20089728"/>
<dbReference type="InterPro" id="IPR012676">
    <property type="entry name" value="TGS-like"/>
</dbReference>
<dbReference type="InterPro" id="IPR012675">
    <property type="entry name" value="Beta-grasp_dom_sf"/>
</dbReference>
<dbReference type="eggNOG" id="KOG1491">
    <property type="taxonomic scope" value="Eukaryota"/>
</dbReference>
<dbReference type="CDD" id="cd04867">
    <property type="entry name" value="TGS_YchF_OLA1"/>
    <property type="match status" value="1"/>
</dbReference>
<dbReference type="GO" id="GO:0005737">
    <property type="term" value="C:cytoplasm"/>
    <property type="evidence" value="ECO:0007669"/>
    <property type="project" value="TreeGrafter"/>
</dbReference>
<dbReference type="InterPro" id="IPR006073">
    <property type="entry name" value="GTP-bd"/>
</dbReference>
<dbReference type="Pfam" id="PF01926">
    <property type="entry name" value="MMR_HSR1"/>
    <property type="match status" value="1"/>
</dbReference>
<protein>
    <submittedName>
        <fullName evidence="5 6">GTP-binding protein YchF</fullName>
    </submittedName>
</protein>
<dbReference type="EMBL" id="KI913993">
    <property type="protein sequence ID" value="ETV93234.1"/>
    <property type="molecule type" value="Genomic_DNA"/>
</dbReference>
<evidence type="ECO:0000256" key="1">
    <source>
        <dbReference type="ARBA" id="ARBA00022741"/>
    </source>
</evidence>
<dbReference type="PANTHER" id="PTHR23305">
    <property type="entry name" value="OBG GTPASE FAMILY"/>
    <property type="match status" value="1"/>
</dbReference>
<keyword evidence="1" id="KW-0547">Nucleotide-binding</keyword>
<dbReference type="Gene3D" id="1.10.150.300">
    <property type="entry name" value="TGS-like domain"/>
    <property type="match status" value="1"/>
</dbReference>
<dbReference type="SUPFAM" id="SSF81271">
    <property type="entry name" value="TGS-like"/>
    <property type="match status" value="1"/>
</dbReference>
<reference evidence="5" key="1">
    <citation type="submission" date="2013-12" db="EMBL/GenBank/DDBJ databases">
        <title>The Genome Sequence of Aphanomyces invadans NJM9701.</title>
        <authorList>
            <consortium name="The Broad Institute Genomics Platform"/>
            <person name="Russ C."/>
            <person name="Tyler B."/>
            <person name="van West P."/>
            <person name="Dieguez-Uribeondo J."/>
            <person name="Young S.K."/>
            <person name="Zeng Q."/>
            <person name="Gargeya S."/>
            <person name="Fitzgerald M."/>
            <person name="Abouelleil A."/>
            <person name="Alvarado L."/>
            <person name="Chapman S.B."/>
            <person name="Gainer-Dewar J."/>
            <person name="Goldberg J."/>
            <person name="Griggs A."/>
            <person name="Gujja S."/>
            <person name="Hansen M."/>
            <person name="Howarth C."/>
            <person name="Imamovic A."/>
            <person name="Ireland A."/>
            <person name="Larimer J."/>
            <person name="McCowan C."/>
            <person name="Murphy C."/>
            <person name="Pearson M."/>
            <person name="Poon T.W."/>
            <person name="Priest M."/>
            <person name="Roberts A."/>
            <person name="Saif S."/>
            <person name="Shea T."/>
            <person name="Sykes S."/>
            <person name="Wortman J."/>
            <person name="Nusbaum C."/>
            <person name="Birren B."/>
        </authorList>
    </citation>
    <scope>NUCLEOTIDE SEQUENCE [LARGE SCALE GENOMIC DNA]</scope>
    <source>
        <strain evidence="5">NJM9701</strain>
    </source>
</reference>
<dbReference type="InterPro" id="IPR027417">
    <property type="entry name" value="P-loop_NTPase"/>
</dbReference>
<dbReference type="Gene3D" id="3.40.50.300">
    <property type="entry name" value="P-loop containing nucleotide triphosphate hydrolases"/>
    <property type="match status" value="1"/>
</dbReference>
<evidence type="ECO:0000259" key="3">
    <source>
        <dbReference type="PROSITE" id="PS51710"/>
    </source>
</evidence>
<dbReference type="GO" id="GO:0005525">
    <property type="term" value="F:GTP binding"/>
    <property type="evidence" value="ECO:0007669"/>
    <property type="project" value="InterPro"/>
</dbReference>
<dbReference type="InterPro" id="IPR004396">
    <property type="entry name" value="ATPase_YchF/OLA1"/>
</dbReference>
<sequence length="411" mass="46105">MPPKKQGAEESAAARFGRVRNNLKMGLVGLPNVGKSSLFNLLTAQSVAAENFPFCTIDPNEARCAVPDERYEWLCKVWQPPSEYPAYLQCTDIAGLIRGASEGAGLGNAFLSHIQAVDGIFHVIRAFESEEVVHVDDTVDPIRDLETIQGELCKKDLAYVLAQRKLREVDVRKNPTMKLPPLFFTVMDTVQELLEANKSIASKSDWTAPEVEKINELIPGTCGRLRVCDFMVAAAITTKPIIYLVNLTKRDFIRKGNKWLVPIKQWVDSHGGGVMIPFSVEFEQELWEKQKANKEFVPEVPSVLPRIIKVGYKQLNLMYYFTAGDKEVRCWTVRKGATAPQAAGVIHSDFERGFIKAEVVSFDDFKELSEGDKKGMAKVKAAGKYRQEGKTYVVQDGDIIHFQFNVTNKKK</sequence>
<dbReference type="NCBIfam" id="TIGR00092">
    <property type="entry name" value="redox-regulated ATPase YchF"/>
    <property type="match status" value="1"/>
</dbReference>
<evidence type="ECO:0000256" key="2">
    <source>
        <dbReference type="ARBA" id="ARBA00022840"/>
    </source>
</evidence>
<evidence type="ECO:0000259" key="4">
    <source>
        <dbReference type="PROSITE" id="PS51880"/>
    </source>
</evidence>
<dbReference type="PIRSF" id="PIRSF006641">
    <property type="entry name" value="CHP00092"/>
    <property type="match status" value="1"/>
</dbReference>
<feature type="domain" description="TGS" evidence="4">
    <location>
        <begin position="316"/>
        <end position="404"/>
    </location>
</feature>
<dbReference type="Pfam" id="PF06071">
    <property type="entry name" value="YchF-GTPase_C"/>
    <property type="match status" value="1"/>
</dbReference>
<dbReference type="InterPro" id="IPR031167">
    <property type="entry name" value="G_OBG"/>
</dbReference>
<proteinExistence type="predicted"/>
<dbReference type="FunFam" id="3.10.20.30:FF:000001">
    <property type="entry name" value="Ribosome-binding ATPase YchF"/>
    <property type="match status" value="1"/>
</dbReference>
<dbReference type="OrthoDB" id="424823at2759"/>
<dbReference type="InterPro" id="IPR013029">
    <property type="entry name" value="YchF_C"/>
</dbReference>
<organism evidence="5">
    <name type="scientific">Aphanomyces invadans</name>
    <dbReference type="NCBI Taxonomy" id="157072"/>
    <lineage>
        <taxon>Eukaryota</taxon>
        <taxon>Sar</taxon>
        <taxon>Stramenopiles</taxon>
        <taxon>Oomycota</taxon>
        <taxon>Saprolegniomycetes</taxon>
        <taxon>Saprolegniales</taxon>
        <taxon>Verrucalvaceae</taxon>
        <taxon>Aphanomyces</taxon>
    </lineage>
</organism>
<evidence type="ECO:0000313" key="5">
    <source>
        <dbReference type="EMBL" id="ETV93234.1"/>
    </source>
</evidence>
<dbReference type="AlphaFoldDB" id="A0A024TGU9"/>
<dbReference type="GO" id="GO:0016887">
    <property type="term" value="F:ATP hydrolysis activity"/>
    <property type="evidence" value="ECO:0007669"/>
    <property type="project" value="InterPro"/>
</dbReference>
<name>A0A024TGU9_9STRA</name>